<evidence type="ECO:0000313" key="3">
    <source>
        <dbReference type="Proteomes" id="UP000238479"/>
    </source>
</evidence>
<proteinExistence type="predicted"/>
<organism evidence="2 3">
    <name type="scientific">Rosa chinensis</name>
    <name type="common">China rose</name>
    <dbReference type="NCBI Taxonomy" id="74649"/>
    <lineage>
        <taxon>Eukaryota</taxon>
        <taxon>Viridiplantae</taxon>
        <taxon>Streptophyta</taxon>
        <taxon>Embryophyta</taxon>
        <taxon>Tracheophyta</taxon>
        <taxon>Spermatophyta</taxon>
        <taxon>Magnoliopsida</taxon>
        <taxon>eudicotyledons</taxon>
        <taxon>Gunneridae</taxon>
        <taxon>Pentapetalae</taxon>
        <taxon>rosids</taxon>
        <taxon>fabids</taxon>
        <taxon>Rosales</taxon>
        <taxon>Rosaceae</taxon>
        <taxon>Rosoideae</taxon>
        <taxon>Rosoideae incertae sedis</taxon>
        <taxon>Rosa</taxon>
    </lineage>
</organism>
<reference evidence="2 3" key="1">
    <citation type="journal article" date="2018" name="Nat. Genet.">
        <title>The Rosa genome provides new insights in the design of modern roses.</title>
        <authorList>
            <person name="Bendahmane M."/>
        </authorList>
    </citation>
    <scope>NUCLEOTIDE SEQUENCE [LARGE SCALE GENOMIC DNA]</scope>
    <source>
        <strain evidence="3">cv. Old Blush</strain>
    </source>
</reference>
<name>A0A2P6S7U9_ROSCH</name>
<dbReference type="Proteomes" id="UP000238479">
    <property type="component" value="Chromosome 1"/>
</dbReference>
<keyword evidence="3" id="KW-1185">Reference proteome</keyword>
<protein>
    <submittedName>
        <fullName evidence="2">Uncharacterized protein</fullName>
    </submittedName>
</protein>
<accession>A0A2P6S7U9</accession>
<feature type="compositionally biased region" description="Basic and acidic residues" evidence="1">
    <location>
        <begin position="1"/>
        <end position="12"/>
    </location>
</feature>
<dbReference type="Gramene" id="PRQ54771">
    <property type="protein sequence ID" value="PRQ54771"/>
    <property type="gene ID" value="RchiOBHm_Chr1g0317381"/>
</dbReference>
<dbReference type="EMBL" id="PDCK01000039">
    <property type="protein sequence ID" value="PRQ54771.1"/>
    <property type="molecule type" value="Genomic_DNA"/>
</dbReference>
<comment type="caution">
    <text evidence="2">The sequence shown here is derived from an EMBL/GenBank/DDBJ whole genome shotgun (WGS) entry which is preliminary data.</text>
</comment>
<evidence type="ECO:0000256" key="1">
    <source>
        <dbReference type="SAM" id="MobiDB-lite"/>
    </source>
</evidence>
<sequence>MGINSRKHEREGAGSSDPEATATREGTRPEGRRPATPRRRTATRSFVSGSPTSLWSQIIHAATGNGDSTTGSLVQTPATPATVRAACAVFFNTDSFSGASSLIGM</sequence>
<feature type="region of interest" description="Disordered" evidence="1">
    <location>
        <begin position="1"/>
        <end position="53"/>
    </location>
</feature>
<gene>
    <name evidence="2" type="ORF">RchiOBHm_Chr1g0317381</name>
</gene>
<dbReference type="AlphaFoldDB" id="A0A2P6S7U9"/>
<evidence type="ECO:0000313" key="2">
    <source>
        <dbReference type="EMBL" id="PRQ54771.1"/>
    </source>
</evidence>